<gene>
    <name evidence="2" type="ORF">GMORB2_4606</name>
</gene>
<comment type="caution">
    <text evidence="2">The sequence shown here is derived from an EMBL/GenBank/DDBJ whole genome shotgun (WGS) entry which is preliminary data.</text>
</comment>
<accession>A0A9P4YNH3</accession>
<sequence length="157" mass="17966">MDAATETAQADAAHLNDFGKATVQFLKYGQRFSNNLQSAFEDMGPKEWLRLVIIAGGYMLFRTQIMRWLGRRQLDEMEKQDAKEKVAKISPNELRGAKAPGDELDDLDNEDAQATSADWGSKARTRQRLMLKQLMEAEERRKQEEDDDKDIADLLED</sequence>
<dbReference type="PANTHER" id="PTHR28199">
    <property type="entry name" value="PROCESSING OF GAS1 AND ALP PROTEIN 2"/>
    <property type="match status" value="1"/>
</dbReference>
<dbReference type="Pfam" id="PF07543">
    <property type="entry name" value="PGA2"/>
    <property type="match status" value="1"/>
</dbReference>
<dbReference type="AlphaFoldDB" id="A0A9P4YNH3"/>
<keyword evidence="3" id="KW-1185">Reference proteome</keyword>
<feature type="compositionally biased region" description="Acidic residues" evidence="1">
    <location>
        <begin position="145"/>
        <end position="157"/>
    </location>
</feature>
<feature type="compositionally biased region" description="Acidic residues" evidence="1">
    <location>
        <begin position="102"/>
        <end position="111"/>
    </location>
</feature>
<protein>
    <submittedName>
        <fullName evidence="2">Protein trafficking PGA2</fullName>
    </submittedName>
</protein>
<evidence type="ECO:0000256" key="1">
    <source>
        <dbReference type="SAM" id="MobiDB-lite"/>
    </source>
</evidence>
<name>A0A9P4YNH3_9HYPO</name>
<feature type="region of interest" description="Disordered" evidence="1">
    <location>
        <begin position="82"/>
        <end position="122"/>
    </location>
</feature>
<organism evidence="2 3">
    <name type="scientific">Geosmithia morbida</name>
    <dbReference type="NCBI Taxonomy" id="1094350"/>
    <lineage>
        <taxon>Eukaryota</taxon>
        <taxon>Fungi</taxon>
        <taxon>Dikarya</taxon>
        <taxon>Ascomycota</taxon>
        <taxon>Pezizomycotina</taxon>
        <taxon>Sordariomycetes</taxon>
        <taxon>Hypocreomycetidae</taxon>
        <taxon>Hypocreales</taxon>
        <taxon>Bionectriaceae</taxon>
        <taxon>Geosmithia</taxon>
    </lineage>
</organism>
<dbReference type="OrthoDB" id="4227028at2759"/>
<dbReference type="PANTHER" id="PTHR28199:SF1">
    <property type="entry name" value="PROCESSING OF GAS1 AND ALP PROTEIN 2"/>
    <property type="match status" value="1"/>
</dbReference>
<dbReference type="InterPro" id="IPR011431">
    <property type="entry name" value="Trafficking_Pga2"/>
</dbReference>
<evidence type="ECO:0000313" key="2">
    <source>
        <dbReference type="EMBL" id="KAF4119697.1"/>
    </source>
</evidence>
<dbReference type="RefSeq" id="XP_035318349.1">
    <property type="nucleotide sequence ID" value="XM_035466580.1"/>
</dbReference>
<evidence type="ECO:0000313" key="3">
    <source>
        <dbReference type="Proteomes" id="UP000749293"/>
    </source>
</evidence>
<proteinExistence type="predicted"/>
<dbReference type="Proteomes" id="UP000749293">
    <property type="component" value="Unassembled WGS sequence"/>
</dbReference>
<reference evidence="2" key="1">
    <citation type="submission" date="2020-03" db="EMBL/GenBank/DDBJ databases">
        <title>Site-based positive gene gene selection in Geosmithia morbida across the United States reveals a broad range of putative effectors and factors for local host and environmental adapation.</title>
        <authorList>
            <person name="Onufrak A."/>
            <person name="Murdoch R.W."/>
            <person name="Gazis R."/>
            <person name="Huff M."/>
            <person name="Staton M."/>
            <person name="Klingeman W."/>
            <person name="Hadziabdic D."/>
        </authorList>
    </citation>
    <scope>NUCLEOTIDE SEQUENCE</scope>
    <source>
        <strain evidence="2">1262</strain>
    </source>
</reference>
<dbReference type="EMBL" id="JAANYQ010000022">
    <property type="protein sequence ID" value="KAF4119697.1"/>
    <property type="molecule type" value="Genomic_DNA"/>
</dbReference>
<dbReference type="GeneID" id="55970834"/>
<feature type="region of interest" description="Disordered" evidence="1">
    <location>
        <begin position="137"/>
        <end position="157"/>
    </location>
</feature>
<dbReference type="GO" id="GO:0015031">
    <property type="term" value="P:protein transport"/>
    <property type="evidence" value="ECO:0007669"/>
    <property type="project" value="TreeGrafter"/>
</dbReference>